<evidence type="ECO:0000313" key="2">
    <source>
        <dbReference type="Proteomes" id="UP001338125"/>
    </source>
</evidence>
<proteinExistence type="predicted"/>
<gene>
    <name evidence="1" type="ORF">PT974_09383</name>
</gene>
<comment type="caution">
    <text evidence="1">The sequence shown here is derived from an EMBL/GenBank/DDBJ whole genome shotgun (WGS) entry which is preliminary data.</text>
</comment>
<keyword evidence="2" id="KW-1185">Reference proteome</keyword>
<dbReference type="EMBL" id="JAVFKD010000014">
    <property type="protein sequence ID" value="KAK5991105.1"/>
    <property type="molecule type" value="Genomic_DNA"/>
</dbReference>
<organism evidence="1 2">
    <name type="scientific">Cladobotryum mycophilum</name>
    <dbReference type="NCBI Taxonomy" id="491253"/>
    <lineage>
        <taxon>Eukaryota</taxon>
        <taxon>Fungi</taxon>
        <taxon>Dikarya</taxon>
        <taxon>Ascomycota</taxon>
        <taxon>Pezizomycotina</taxon>
        <taxon>Sordariomycetes</taxon>
        <taxon>Hypocreomycetidae</taxon>
        <taxon>Hypocreales</taxon>
        <taxon>Hypocreaceae</taxon>
        <taxon>Cladobotryum</taxon>
    </lineage>
</organism>
<accession>A0ABR0SG49</accession>
<dbReference type="Proteomes" id="UP001338125">
    <property type="component" value="Unassembled WGS sequence"/>
</dbReference>
<evidence type="ECO:0000313" key="1">
    <source>
        <dbReference type="EMBL" id="KAK5991105.1"/>
    </source>
</evidence>
<name>A0ABR0SG49_9HYPO</name>
<protein>
    <submittedName>
        <fullName evidence="1">Uncharacterized protein</fullName>
    </submittedName>
</protein>
<sequence length="154" mass="17346">MSQVDDIVLSDPDHRDLDKIAKGWSLAMKYSTKRLKRVHELDESQLDAAISEGHLILETVCLFVHSCIKSGQYKLPAEFWRVLHSEYGIVVYPSALTEKIDVQNLGVDFTFTEAYNGHIALLGRCDSCCPPPCPFQYLREPPPAYDDVCKAIST</sequence>
<reference evidence="1 2" key="1">
    <citation type="submission" date="2024-01" db="EMBL/GenBank/DDBJ databases">
        <title>Complete genome of Cladobotryum mycophilum ATHUM6906.</title>
        <authorList>
            <person name="Christinaki A.C."/>
            <person name="Myridakis A.I."/>
            <person name="Kouvelis V.N."/>
        </authorList>
    </citation>
    <scope>NUCLEOTIDE SEQUENCE [LARGE SCALE GENOMIC DNA]</scope>
    <source>
        <strain evidence="1 2">ATHUM6906</strain>
    </source>
</reference>